<name>K9GQ81_9PROT</name>
<reference evidence="1 2" key="1">
    <citation type="journal article" date="2013" name="Genome Announc.">
        <title>Draft Genome Sequence of an Alphaproteobacterium, Caenispirillum salinarum AK4(T), Isolated from a Solar Saltern.</title>
        <authorList>
            <person name="Khatri I."/>
            <person name="Singh A."/>
            <person name="Korpole S."/>
            <person name="Pinnaka A.K."/>
            <person name="Subramanian S."/>
        </authorList>
    </citation>
    <scope>NUCLEOTIDE SEQUENCE [LARGE SCALE GENOMIC DNA]</scope>
    <source>
        <strain evidence="1 2">AK4</strain>
    </source>
</reference>
<evidence type="ECO:0000313" key="2">
    <source>
        <dbReference type="Proteomes" id="UP000009881"/>
    </source>
</evidence>
<dbReference type="RefSeq" id="WP_009541757.1">
    <property type="nucleotide sequence ID" value="NZ_ANHY01000017.1"/>
</dbReference>
<dbReference type="OrthoDB" id="7360873at2"/>
<comment type="caution">
    <text evidence="1">The sequence shown here is derived from an EMBL/GenBank/DDBJ whole genome shotgun (WGS) entry which is preliminary data.</text>
</comment>
<dbReference type="AlphaFoldDB" id="K9GQ81"/>
<sequence length="109" mass="12405">MPTEIRRLLYSEVEVARAVSEFALQTETSMPKGAVLDFKVENEQPLKLRLHMQTREGKQLYHTIDEPFIAAALISHCMRNKIPIAKQSRKTVRAAKNGGIALDMTLEQR</sequence>
<protein>
    <submittedName>
        <fullName evidence="1">Uncharacterized protein</fullName>
    </submittedName>
</protein>
<proteinExistence type="predicted"/>
<dbReference type="EMBL" id="ANHY01000017">
    <property type="protein sequence ID" value="EKV28100.1"/>
    <property type="molecule type" value="Genomic_DNA"/>
</dbReference>
<gene>
    <name evidence="1" type="ORF">C882_1101</name>
</gene>
<keyword evidence="2" id="KW-1185">Reference proteome</keyword>
<evidence type="ECO:0000313" key="1">
    <source>
        <dbReference type="EMBL" id="EKV28100.1"/>
    </source>
</evidence>
<organism evidence="1 2">
    <name type="scientific">Caenispirillum salinarum AK4</name>
    <dbReference type="NCBI Taxonomy" id="1238182"/>
    <lineage>
        <taxon>Bacteria</taxon>
        <taxon>Pseudomonadati</taxon>
        <taxon>Pseudomonadota</taxon>
        <taxon>Alphaproteobacteria</taxon>
        <taxon>Rhodospirillales</taxon>
        <taxon>Novispirillaceae</taxon>
        <taxon>Caenispirillum</taxon>
    </lineage>
</organism>
<dbReference type="Proteomes" id="UP000009881">
    <property type="component" value="Unassembled WGS sequence"/>
</dbReference>
<accession>K9GQ81</accession>